<evidence type="ECO:0000313" key="16">
    <source>
        <dbReference type="Proteomes" id="UP000031627"/>
    </source>
</evidence>
<protein>
    <recommendedName>
        <fullName evidence="11">Agmatinase</fullName>
        <ecNumber evidence="10">3.5.3.11</ecNumber>
    </recommendedName>
    <alternativeName>
        <fullName evidence="12">Agmatine ureohydrolase</fullName>
    </alternativeName>
</protein>
<evidence type="ECO:0000256" key="9">
    <source>
        <dbReference type="ARBA" id="ARBA00054406"/>
    </source>
</evidence>
<evidence type="ECO:0000256" key="8">
    <source>
        <dbReference type="ARBA" id="ARBA00050304"/>
    </source>
</evidence>
<reference evidence="15 16" key="2">
    <citation type="journal article" date="2014" name="Curr. Biol.">
        <title>Symbiont-Supplemented Maternal Investment Underpinning Host's Ecological Adaptation.</title>
        <authorList>
            <person name="Kaiwa N."/>
            <person name="Hosokawa T."/>
            <person name="Nikoh N."/>
            <person name="Tanahashi M."/>
            <person name="Moriyama M."/>
            <person name="Meng X.Y."/>
            <person name="Maeda T."/>
            <person name="Yamaguchi K."/>
            <person name="Shigenobu S."/>
            <person name="Ito M."/>
            <person name="Fukatsu T."/>
        </authorList>
    </citation>
    <scope>NUCLEOTIDE SEQUENCE [LARGE SCALE GENOMIC DNA]</scope>
    <source>
        <strain evidence="15 16">UwTKB</strain>
    </source>
</reference>
<feature type="binding site" evidence="13">
    <location>
        <position position="153"/>
    </location>
    <ligand>
        <name>Mn(2+)</name>
        <dbReference type="ChEBI" id="CHEBI:29035"/>
        <label>1</label>
    </ligand>
</feature>
<evidence type="ECO:0000256" key="7">
    <source>
        <dbReference type="ARBA" id="ARBA00023211"/>
    </source>
</evidence>
<comment type="similarity">
    <text evidence="1">Belongs to the arginase family. Agmatinase subfamily.</text>
</comment>
<dbReference type="PROSITE" id="PS01053">
    <property type="entry name" value="ARGINASE_1"/>
    <property type="match status" value="1"/>
</dbReference>
<dbReference type="GO" id="GO:0046872">
    <property type="term" value="F:metal ion binding"/>
    <property type="evidence" value="ECO:0007669"/>
    <property type="project" value="UniProtKB-KW"/>
</dbReference>
<evidence type="ECO:0000256" key="13">
    <source>
        <dbReference type="PIRSR" id="PIRSR036979-1"/>
    </source>
</evidence>
<dbReference type="PANTHER" id="PTHR11358:SF26">
    <property type="entry name" value="GUANIDINO ACID HYDROLASE, MITOCHONDRIAL"/>
    <property type="match status" value="1"/>
</dbReference>
<evidence type="ECO:0000313" key="15">
    <source>
        <dbReference type="EMBL" id="BAP58679.1"/>
    </source>
</evidence>
<accession>A0A090ALZ6</accession>
<dbReference type="FunFam" id="3.40.800.10:FF:000001">
    <property type="entry name" value="Agmatinase"/>
    <property type="match status" value="1"/>
</dbReference>
<dbReference type="PANTHER" id="PTHR11358">
    <property type="entry name" value="ARGINASE/AGMATINASE"/>
    <property type="match status" value="1"/>
</dbReference>
<gene>
    <name evidence="15" type="primary">speB</name>
    <name evidence="15" type="ORF">TGUWTKB_4530</name>
</gene>
<dbReference type="STRING" id="1410383.TGUWTKB_4530"/>
<dbReference type="GO" id="GO:0033389">
    <property type="term" value="P:putrescine biosynthetic process from arginine, via agmatine"/>
    <property type="evidence" value="ECO:0007669"/>
    <property type="project" value="TreeGrafter"/>
</dbReference>
<comment type="function">
    <text evidence="9">Catalyzes the formation of putrescine from agmatine.</text>
</comment>
<proteinExistence type="inferred from homology"/>
<dbReference type="InterPro" id="IPR005925">
    <property type="entry name" value="Agmatinase-rel"/>
</dbReference>
<keyword evidence="6" id="KW-0620">Polyamine biosynthesis</keyword>
<evidence type="ECO:0000256" key="6">
    <source>
        <dbReference type="ARBA" id="ARBA00023115"/>
    </source>
</evidence>
<dbReference type="RefSeq" id="WP_041063176.1">
    <property type="nucleotide sequence ID" value="NZ_AP014521.1"/>
</dbReference>
<evidence type="ECO:0000256" key="12">
    <source>
        <dbReference type="ARBA" id="ARBA00082423"/>
    </source>
</evidence>
<dbReference type="EMBL" id="AP014521">
    <property type="protein sequence ID" value="BAP58679.1"/>
    <property type="molecule type" value="Genomic_DNA"/>
</dbReference>
<dbReference type="PROSITE" id="PS51409">
    <property type="entry name" value="ARGINASE_2"/>
    <property type="match status" value="1"/>
</dbReference>
<keyword evidence="3 14" id="KW-0378">Hydrolase</keyword>
<feature type="binding site" evidence="13">
    <location>
        <position position="232"/>
    </location>
    <ligand>
        <name>Mn(2+)</name>
        <dbReference type="ChEBI" id="CHEBI:29035"/>
        <label>2</label>
    </ligand>
</feature>
<keyword evidence="16" id="KW-1185">Reference proteome</keyword>
<evidence type="ECO:0000256" key="10">
    <source>
        <dbReference type="ARBA" id="ARBA00066392"/>
    </source>
</evidence>
<dbReference type="InterPro" id="IPR006035">
    <property type="entry name" value="Ureohydrolase"/>
</dbReference>
<evidence type="ECO:0000256" key="1">
    <source>
        <dbReference type="ARBA" id="ARBA00009227"/>
    </source>
</evidence>
<evidence type="ECO:0000256" key="5">
    <source>
        <dbReference type="ARBA" id="ARBA00023066"/>
    </source>
</evidence>
<evidence type="ECO:0000256" key="2">
    <source>
        <dbReference type="ARBA" id="ARBA00022723"/>
    </source>
</evidence>
<feature type="binding site" evidence="13">
    <location>
        <position position="234"/>
    </location>
    <ligand>
        <name>Mn(2+)</name>
        <dbReference type="ChEBI" id="CHEBI:29035"/>
        <label>2</label>
    </ligand>
</feature>
<keyword evidence="2 13" id="KW-0479">Metal-binding</keyword>
<dbReference type="NCBIfam" id="NF002564">
    <property type="entry name" value="PRK02190.1"/>
    <property type="match status" value="1"/>
</dbReference>
<evidence type="ECO:0000256" key="11">
    <source>
        <dbReference type="ARBA" id="ARBA00067513"/>
    </source>
</evidence>
<dbReference type="InterPro" id="IPR020855">
    <property type="entry name" value="Ureohydrolase_Mn_BS"/>
</dbReference>
<feature type="binding site" evidence="13">
    <location>
        <position position="128"/>
    </location>
    <ligand>
        <name>Mn(2+)</name>
        <dbReference type="ChEBI" id="CHEBI:29035"/>
        <label>1</label>
    </ligand>
</feature>
<dbReference type="KEGG" id="sbw:TGUWTKB_4530"/>
<dbReference type="SUPFAM" id="SSF52768">
    <property type="entry name" value="Arginase/deacetylase"/>
    <property type="match status" value="1"/>
</dbReference>
<dbReference type="NCBIfam" id="TIGR01230">
    <property type="entry name" value="agmatinase"/>
    <property type="match status" value="1"/>
</dbReference>
<keyword evidence="5" id="KW-0745">Spermidine biosynthesis</keyword>
<dbReference type="GO" id="GO:0008295">
    <property type="term" value="P:spermidine biosynthetic process"/>
    <property type="evidence" value="ECO:0007669"/>
    <property type="project" value="UniProtKB-KW"/>
</dbReference>
<keyword evidence="4" id="KW-0661">Putrescine biosynthesis</keyword>
<evidence type="ECO:0000256" key="3">
    <source>
        <dbReference type="ARBA" id="ARBA00022801"/>
    </source>
</evidence>
<dbReference type="GO" id="GO:0008783">
    <property type="term" value="F:agmatinase activity"/>
    <property type="evidence" value="ECO:0007669"/>
    <property type="project" value="UniProtKB-EC"/>
</dbReference>
<comment type="catalytic activity">
    <reaction evidence="8">
        <text>agmatine + H2O = urea + putrescine</text>
        <dbReference type="Rhea" id="RHEA:13929"/>
        <dbReference type="ChEBI" id="CHEBI:15377"/>
        <dbReference type="ChEBI" id="CHEBI:16199"/>
        <dbReference type="ChEBI" id="CHEBI:58145"/>
        <dbReference type="ChEBI" id="CHEBI:326268"/>
        <dbReference type="EC" id="3.5.3.11"/>
    </reaction>
</comment>
<dbReference type="InterPro" id="IPR023696">
    <property type="entry name" value="Ureohydrolase_dom_sf"/>
</dbReference>
<dbReference type="PIRSF" id="PIRSF036979">
    <property type="entry name" value="Arginase"/>
    <property type="match status" value="1"/>
</dbReference>
<dbReference type="CDD" id="cd11592">
    <property type="entry name" value="Agmatinase_PAH"/>
    <property type="match status" value="1"/>
</dbReference>
<name>A0A090ALZ6_9ENTR</name>
<dbReference type="HOGENOM" id="CLU_039478_0_0_6"/>
<comment type="cofactor">
    <cofactor evidence="13">
        <name>Mn(2+)</name>
        <dbReference type="ChEBI" id="CHEBI:29035"/>
    </cofactor>
    <text evidence="13">Binds 2 manganese ions per subunit.</text>
</comment>
<dbReference type="Gene3D" id="3.40.800.10">
    <property type="entry name" value="Ureohydrolase domain"/>
    <property type="match status" value="1"/>
</dbReference>
<dbReference type="OrthoDB" id="9789727at2"/>
<reference evidence="16" key="1">
    <citation type="submission" date="2013-11" db="EMBL/GenBank/DDBJ databases">
        <title>Symbiont-containing voluminous jelly as an extraordinary maternal gift for overwintering insect nymphs.</title>
        <authorList>
            <person name="Kaiwa N."/>
            <person name="Hosokawa T."/>
            <person name="Nikoh N."/>
            <person name="Meng X.Y."/>
            <person name="Tanahashi M."/>
            <person name="Moriyama M."/>
            <person name="Maeda T."/>
            <person name="Yamaguchi K."/>
            <person name="Shigenobu S."/>
            <person name="Ito M."/>
            <person name="Fukatsu T."/>
        </authorList>
    </citation>
    <scope>NUCLEOTIDE SEQUENCE [LARGE SCALE GENOMIC DNA]</scope>
    <source>
        <strain evidence="16">UwTKB</strain>
    </source>
</reference>
<dbReference type="Proteomes" id="UP000031627">
    <property type="component" value="Chromosome"/>
</dbReference>
<evidence type="ECO:0000256" key="4">
    <source>
        <dbReference type="ARBA" id="ARBA00023023"/>
    </source>
</evidence>
<dbReference type="AlphaFoldDB" id="A0A090ALZ6"/>
<dbReference type="EC" id="3.5.3.11" evidence="10"/>
<feature type="binding site" evidence="13">
    <location>
        <position position="155"/>
    </location>
    <ligand>
        <name>Mn(2+)</name>
        <dbReference type="ChEBI" id="CHEBI:29035"/>
        <label>1</label>
    </ligand>
</feature>
<evidence type="ECO:0000256" key="14">
    <source>
        <dbReference type="RuleBase" id="RU003684"/>
    </source>
</evidence>
<dbReference type="Pfam" id="PF00491">
    <property type="entry name" value="Arginase"/>
    <property type="match status" value="1"/>
</dbReference>
<feature type="binding site" evidence="13">
    <location>
        <position position="151"/>
    </location>
    <ligand>
        <name>Mn(2+)</name>
        <dbReference type="ChEBI" id="CHEBI:29035"/>
        <label>1</label>
    </ligand>
</feature>
<sequence>MHNTLNNERDNSLTSNAFGFMRIPLCFNPYEKNDNQYVITGAPFDLATSGRSGSRFGPNSIRQMSTNLTWEENRWPWNFNFRQYVQVIDCGDLVYSPGNAQEFSDKLYLHAKKLLSLKKYMITIGGDHFITLPILRAYKKYFGKIALIQFDAHSDTYPSQNIFDHGSTFYHAINEDLIDPLYSVQIGIRTQYNKNFYFKVFDSIQVNNLPTYNILKEIKSTIGDMFVYISIDIDCLDPAYAPGTGTPVIGGISTEKIGKIIRGLTDINIIGMDVVEVSPPYDASGITSLAAATIILDLIYLNTFRKK</sequence>
<keyword evidence="7 13" id="KW-0464">Manganese</keyword>
<organism evidence="15 16">
    <name type="scientific">Candidatus Tachikawaea gelatinosa</name>
    <dbReference type="NCBI Taxonomy" id="1410383"/>
    <lineage>
        <taxon>Bacteria</taxon>
        <taxon>Pseudomonadati</taxon>
        <taxon>Pseudomonadota</taxon>
        <taxon>Gammaproteobacteria</taxon>
        <taxon>Enterobacterales</taxon>
        <taxon>Enterobacteriaceae</taxon>
        <taxon>Candidatus Tachikawaea</taxon>
    </lineage>
</organism>